<dbReference type="PANTHER" id="PTHR48111">
    <property type="entry name" value="REGULATOR OF RPOS"/>
    <property type="match status" value="1"/>
</dbReference>
<dbReference type="AlphaFoldDB" id="A0A2I1IHR7"/>
<evidence type="ECO:0000256" key="3">
    <source>
        <dbReference type="PROSITE-ProRule" id="PRU01091"/>
    </source>
</evidence>
<dbReference type="SUPFAM" id="SSF52172">
    <property type="entry name" value="CheY-like"/>
    <property type="match status" value="1"/>
</dbReference>
<dbReference type="InterPro" id="IPR036388">
    <property type="entry name" value="WH-like_DNA-bd_sf"/>
</dbReference>
<keyword evidence="2" id="KW-0597">Phosphoprotein</keyword>
<dbReference type="EMBL" id="PKGO01000003">
    <property type="protein sequence ID" value="PKY70666.1"/>
    <property type="molecule type" value="Genomic_DNA"/>
</dbReference>
<comment type="caution">
    <text evidence="6">The sequence shown here is derived from an EMBL/GenBank/DDBJ whole genome shotgun (WGS) entry which is preliminary data.</text>
</comment>
<name>A0A2I1IHR7_9MICO</name>
<proteinExistence type="predicted"/>
<keyword evidence="1 3" id="KW-0238">DNA-binding</keyword>
<dbReference type="CDD" id="cd00383">
    <property type="entry name" value="trans_reg_C"/>
    <property type="match status" value="1"/>
</dbReference>
<dbReference type="GO" id="GO:0005829">
    <property type="term" value="C:cytosol"/>
    <property type="evidence" value="ECO:0007669"/>
    <property type="project" value="TreeGrafter"/>
</dbReference>
<sequence>MHTVLVVEDDPAIGRALVINLSARGYRTLHESTGVGALEAVSRGSVDGVLLDLGLPDIDGLTVIDGIRGWSNVPIIVVTARHEVESKIEALDRGADDYVTKPFALGEVLARLRAALRRGAAEDDAEPVVTTADGRIVIDLAQSTVTVSGERIKVTPHEWQIISHMARHADQLVTHEDLLRAVWGPGYERSSSYLRVYMSQIRHKLEADASKPQHFLTELGMGYRFAL</sequence>
<dbReference type="Gene3D" id="3.40.50.2300">
    <property type="match status" value="1"/>
</dbReference>
<protein>
    <submittedName>
        <fullName evidence="6">DNA-binding response regulator</fullName>
    </submittedName>
</protein>
<dbReference type="GO" id="GO:0032993">
    <property type="term" value="C:protein-DNA complex"/>
    <property type="evidence" value="ECO:0007669"/>
    <property type="project" value="TreeGrafter"/>
</dbReference>
<dbReference type="PROSITE" id="PS51755">
    <property type="entry name" value="OMPR_PHOB"/>
    <property type="match status" value="1"/>
</dbReference>
<evidence type="ECO:0000256" key="2">
    <source>
        <dbReference type="PROSITE-ProRule" id="PRU00169"/>
    </source>
</evidence>
<gene>
    <name evidence="6" type="ORF">CYJ40_03605</name>
</gene>
<feature type="domain" description="Response regulatory" evidence="4">
    <location>
        <begin position="3"/>
        <end position="116"/>
    </location>
</feature>
<dbReference type="Pfam" id="PF00486">
    <property type="entry name" value="Trans_reg_C"/>
    <property type="match status" value="1"/>
</dbReference>
<dbReference type="InterPro" id="IPR001789">
    <property type="entry name" value="Sig_transdc_resp-reg_receiver"/>
</dbReference>
<evidence type="ECO:0000256" key="1">
    <source>
        <dbReference type="ARBA" id="ARBA00023125"/>
    </source>
</evidence>
<evidence type="ECO:0000259" key="5">
    <source>
        <dbReference type="PROSITE" id="PS51755"/>
    </source>
</evidence>
<dbReference type="Pfam" id="PF00072">
    <property type="entry name" value="Response_reg"/>
    <property type="match status" value="1"/>
</dbReference>
<organism evidence="6 7">
    <name type="scientific">Brevibacterium ravenspurgense</name>
    <dbReference type="NCBI Taxonomy" id="479117"/>
    <lineage>
        <taxon>Bacteria</taxon>
        <taxon>Bacillati</taxon>
        <taxon>Actinomycetota</taxon>
        <taxon>Actinomycetes</taxon>
        <taxon>Micrococcales</taxon>
        <taxon>Brevibacteriaceae</taxon>
        <taxon>Brevibacterium</taxon>
    </lineage>
</organism>
<evidence type="ECO:0000313" key="7">
    <source>
        <dbReference type="Proteomes" id="UP000242755"/>
    </source>
</evidence>
<reference evidence="6 7" key="1">
    <citation type="submission" date="2017-12" db="EMBL/GenBank/DDBJ databases">
        <title>Phylogenetic diversity of female urinary microbiome.</title>
        <authorList>
            <person name="Thomas-White K."/>
            <person name="Wolfe A.J."/>
        </authorList>
    </citation>
    <scope>NUCLEOTIDE SEQUENCE [LARGE SCALE GENOMIC DNA]</scope>
    <source>
        <strain evidence="6 7">UMB0426</strain>
    </source>
</reference>
<dbReference type="RefSeq" id="WP_061944621.1">
    <property type="nucleotide sequence ID" value="NZ_LPXW01000038.1"/>
</dbReference>
<dbReference type="GO" id="GO:0000156">
    <property type="term" value="F:phosphorelay response regulator activity"/>
    <property type="evidence" value="ECO:0007669"/>
    <property type="project" value="TreeGrafter"/>
</dbReference>
<feature type="domain" description="OmpR/PhoB-type" evidence="5">
    <location>
        <begin position="126"/>
        <end position="227"/>
    </location>
</feature>
<dbReference type="Proteomes" id="UP000242755">
    <property type="component" value="Unassembled WGS sequence"/>
</dbReference>
<dbReference type="SMART" id="SM00448">
    <property type="entry name" value="REC"/>
    <property type="match status" value="1"/>
</dbReference>
<dbReference type="PANTHER" id="PTHR48111:SF50">
    <property type="entry name" value="KDP OPERON TRANSCRIPTIONAL REGULATORY PROTEIN KDPE"/>
    <property type="match status" value="1"/>
</dbReference>
<dbReference type="InterPro" id="IPR001867">
    <property type="entry name" value="OmpR/PhoB-type_DNA-bd"/>
</dbReference>
<evidence type="ECO:0000259" key="4">
    <source>
        <dbReference type="PROSITE" id="PS50110"/>
    </source>
</evidence>
<dbReference type="Gene3D" id="6.10.250.690">
    <property type="match status" value="1"/>
</dbReference>
<dbReference type="InterPro" id="IPR039420">
    <property type="entry name" value="WalR-like"/>
</dbReference>
<accession>A0A2I1IHR7</accession>
<feature type="modified residue" description="4-aspartylphosphate" evidence="2">
    <location>
        <position position="52"/>
    </location>
</feature>
<evidence type="ECO:0000313" key="6">
    <source>
        <dbReference type="EMBL" id="PKY70666.1"/>
    </source>
</evidence>
<dbReference type="GO" id="GO:0006355">
    <property type="term" value="P:regulation of DNA-templated transcription"/>
    <property type="evidence" value="ECO:0007669"/>
    <property type="project" value="InterPro"/>
</dbReference>
<dbReference type="PROSITE" id="PS50110">
    <property type="entry name" value="RESPONSE_REGULATORY"/>
    <property type="match status" value="1"/>
</dbReference>
<dbReference type="GO" id="GO:0000976">
    <property type="term" value="F:transcription cis-regulatory region binding"/>
    <property type="evidence" value="ECO:0007669"/>
    <property type="project" value="TreeGrafter"/>
</dbReference>
<dbReference type="InterPro" id="IPR011006">
    <property type="entry name" value="CheY-like_superfamily"/>
</dbReference>
<feature type="DNA-binding region" description="OmpR/PhoB-type" evidence="3">
    <location>
        <begin position="126"/>
        <end position="227"/>
    </location>
</feature>
<dbReference type="Gene3D" id="1.10.10.10">
    <property type="entry name" value="Winged helix-like DNA-binding domain superfamily/Winged helix DNA-binding domain"/>
    <property type="match status" value="1"/>
</dbReference>
<dbReference type="SMART" id="SM00862">
    <property type="entry name" value="Trans_reg_C"/>
    <property type="match status" value="1"/>
</dbReference>